<keyword evidence="3" id="KW-1185">Reference proteome</keyword>
<dbReference type="AlphaFoldDB" id="A0A0H2RIA3"/>
<feature type="compositionally biased region" description="Basic and acidic residues" evidence="1">
    <location>
        <begin position="136"/>
        <end position="160"/>
    </location>
</feature>
<feature type="region of interest" description="Disordered" evidence="1">
    <location>
        <begin position="136"/>
        <end position="165"/>
    </location>
</feature>
<evidence type="ECO:0000313" key="2">
    <source>
        <dbReference type="EMBL" id="KLO04566.1"/>
    </source>
</evidence>
<name>A0A0H2RIA3_9AGAM</name>
<organism evidence="2 3">
    <name type="scientific">Schizopora paradoxa</name>
    <dbReference type="NCBI Taxonomy" id="27342"/>
    <lineage>
        <taxon>Eukaryota</taxon>
        <taxon>Fungi</taxon>
        <taxon>Dikarya</taxon>
        <taxon>Basidiomycota</taxon>
        <taxon>Agaricomycotina</taxon>
        <taxon>Agaricomycetes</taxon>
        <taxon>Hymenochaetales</taxon>
        <taxon>Schizoporaceae</taxon>
        <taxon>Schizopora</taxon>
    </lineage>
</organism>
<proteinExistence type="predicted"/>
<dbReference type="Proteomes" id="UP000053477">
    <property type="component" value="Unassembled WGS sequence"/>
</dbReference>
<accession>A0A0H2RIA3</accession>
<evidence type="ECO:0000256" key="1">
    <source>
        <dbReference type="SAM" id="MobiDB-lite"/>
    </source>
</evidence>
<protein>
    <submittedName>
        <fullName evidence="2">Uncharacterized protein</fullName>
    </submittedName>
</protein>
<reference evidence="2 3" key="1">
    <citation type="submission" date="2015-04" db="EMBL/GenBank/DDBJ databases">
        <title>Complete genome sequence of Schizopora paradoxa KUC8140, a cosmopolitan wood degrader in East Asia.</title>
        <authorList>
            <consortium name="DOE Joint Genome Institute"/>
            <person name="Min B."/>
            <person name="Park H."/>
            <person name="Jang Y."/>
            <person name="Kim J.-J."/>
            <person name="Kim K.H."/>
            <person name="Pangilinan J."/>
            <person name="Lipzen A."/>
            <person name="Riley R."/>
            <person name="Grigoriev I.V."/>
            <person name="Spatafora J.W."/>
            <person name="Choi I.-G."/>
        </authorList>
    </citation>
    <scope>NUCLEOTIDE SEQUENCE [LARGE SCALE GENOMIC DNA]</scope>
    <source>
        <strain evidence="2 3">KUC8140</strain>
    </source>
</reference>
<gene>
    <name evidence="2" type="ORF">SCHPADRAFT_750669</name>
</gene>
<sequence length="238" mass="26260">MDRARDSVSLELGGGCAVCKVPWSLRAVPRRAVFQRRRALAGVESPRGGRNVKDADEGRCHIETSVPPTPPPSILCISRTWVRSAQPKTRRIASGGHDLCTRPAVLALQRVQRDVEGGERVLQSWSKPEPSIRESRAEGVVEWEKAGGNEREGERREPRPHPPIAVERACSFSGTEWKGRGRTDELGRGTGIGHDVRALVSSSPRGGTYAQILVEEDKAIWTYEILLKFHSLPDPNHA</sequence>
<evidence type="ECO:0000313" key="3">
    <source>
        <dbReference type="Proteomes" id="UP000053477"/>
    </source>
</evidence>
<dbReference type="InParanoid" id="A0A0H2RIA3"/>
<dbReference type="EMBL" id="KQ086500">
    <property type="protein sequence ID" value="KLO04566.1"/>
    <property type="molecule type" value="Genomic_DNA"/>
</dbReference>